<dbReference type="EMBL" id="JAUSQU010000001">
    <property type="protein sequence ID" value="MDP9840858.1"/>
    <property type="molecule type" value="Genomic_DNA"/>
</dbReference>
<feature type="domain" description="HTH cro/C1-type" evidence="1">
    <location>
        <begin position="29"/>
        <end position="74"/>
    </location>
</feature>
<dbReference type="InterPro" id="IPR010982">
    <property type="entry name" value="Lambda_DNA-bd_dom_sf"/>
</dbReference>
<dbReference type="Pfam" id="PF17765">
    <property type="entry name" value="MLTR_LBD"/>
    <property type="match status" value="1"/>
</dbReference>
<proteinExistence type="predicted"/>
<gene>
    <name evidence="2" type="ORF">J2853_000069</name>
</gene>
<keyword evidence="3" id="KW-1185">Reference proteome</keyword>
<dbReference type="CDD" id="cd00093">
    <property type="entry name" value="HTH_XRE"/>
    <property type="match status" value="1"/>
</dbReference>
<name>A0ABT9Q3E2_9ACTN</name>
<evidence type="ECO:0000313" key="2">
    <source>
        <dbReference type="EMBL" id="MDP9840858.1"/>
    </source>
</evidence>
<dbReference type="PROSITE" id="PS50943">
    <property type="entry name" value="HTH_CROC1"/>
    <property type="match status" value="1"/>
</dbReference>
<dbReference type="InterPro" id="IPR041413">
    <property type="entry name" value="MLTR_LBD"/>
</dbReference>
<dbReference type="InterPro" id="IPR001387">
    <property type="entry name" value="Cro/C1-type_HTH"/>
</dbReference>
<reference evidence="2 3" key="1">
    <citation type="submission" date="2023-07" db="EMBL/GenBank/DDBJ databases">
        <title>Sequencing the genomes of 1000 actinobacteria strains.</title>
        <authorList>
            <person name="Klenk H.-P."/>
        </authorList>
    </citation>
    <scope>NUCLEOTIDE SEQUENCE [LARGE SCALE GENOMIC DNA]</scope>
    <source>
        <strain evidence="2 3">DSM 46740</strain>
    </source>
</reference>
<accession>A0ABT9Q3E2</accession>
<dbReference type="PANTHER" id="PTHR35010">
    <property type="entry name" value="BLL4672 PROTEIN-RELATED"/>
    <property type="match status" value="1"/>
</dbReference>
<dbReference type="Pfam" id="PF01381">
    <property type="entry name" value="HTH_3"/>
    <property type="match status" value="1"/>
</dbReference>
<comment type="caution">
    <text evidence="2">The sequence shown here is derived from an EMBL/GenBank/DDBJ whole genome shotgun (WGS) entry which is preliminary data.</text>
</comment>
<protein>
    <submittedName>
        <fullName evidence="2">Transcriptional regulator with XRE-family HTH domain</fullName>
    </submittedName>
</protein>
<dbReference type="Proteomes" id="UP001225356">
    <property type="component" value="Unassembled WGS sequence"/>
</dbReference>
<organism evidence="2 3">
    <name type="scientific">Streptosporangium lutulentum</name>
    <dbReference type="NCBI Taxonomy" id="1461250"/>
    <lineage>
        <taxon>Bacteria</taxon>
        <taxon>Bacillati</taxon>
        <taxon>Actinomycetota</taxon>
        <taxon>Actinomycetes</taxon>
        <taxon>Streptosporangiales</taxon>
        <taxon>Streptosporangiaceae</taxon>
        <taxon>Streptosporangium</taxon>
    </lineage>
</organism>
<sequence>MAFDSRDGLVRVSVDVRTTQSSQCRLWDLSQLDLAIQAGVSSRHVSFVETGRTIPSRPMVLHLAEQLQVPLRERNRLLVAAGYAPVFQKRPLDAPDLSAAREALHQILRGHEPNPALVVDHCWNLILANSAADVFPDGVAPALLEPPVNMMRLGLHPDGFAPRLLDLEQVRGFLLPRLARQVQRRGDPQLSDLYAELVSYGAPGQLQPPDPADIALPVRIRHRGVELSFFNTITTFGAAFDITLEEIAIEAYFPADARTALALRGGTHSAAPNTAPSE</sequence>
<evidence type="ECO:0000259" key="1">
    <source>
        <dbReference type="PROSITE" id="PS50943"/>
    </source>
</evidence>
<dbReference type="Gene3D" id="3.30.450.180">
    <property type="match status" value="1"/>
</dbReference>
<evidence type="ECO:0000313" key="3">
    <source>
        <dbReference type="Proteomes" id="UP001225356"/>
    </source>
</evidence>
<dbReference type="RefSeq" id="WP_307553689.1">
    <property type="nucleotide sequence ID" value="NZ_JAUSQU010000001.1"/>
</dbReference>
<dbReference type="SUPFAM" id="SSF47413">
    <property type="entry name" value="lambda repressor-like DNA-binding domains"/>
    <property type="match status" value="1"/>
</dbReference>
<dbReference type="PANTHER" id="PTHR35010:SF4">
    <property type="entry name" value="BLL5781 PROTEIN"/>
    <property type="match status" value="1"/>
</dbReference>
<dbReference type="Gene3D" id="1.10.260.40">
    <property type="entry name" value="lambda repressor-like DNA-binding domains"/>
    <property type="match status" value="1"/>
</dbReference>